<proteinExistence type="predicted"/>
<dbReference type="STRING" id="216463.VC81_02765"/>
<sequence>MYLSRVEVDSRNRQKIKDLTHLGAYHNWVEQCFPEELKKKERRRHLWRLDTLRCKQYLLILSEEKPDIKKLIAYGVSGTAMIKTYDSFLDKIQAGQIMQFRLTANPSRKISRPGQKQGRVVPHITVDQQRNWLIERAAASGFELVQQEVVDEPEAPVSRAFDIVARDWPVLHHKQERSVRLSRVTFEGLLRVTDVEAFKTTLTQGLGREKAFGMGLMTVIPER</sequence>
<dbReference type="PATRIC" id="fig|216463.3.peg.2373"/>
<dbReference type="Pfam" id="PF08798">
    <property type="entry name" value="CRISPR_assoc"/>
    <property type="match status" value="1"/>
</dbReference>
<protein>
    <submittedName>
        <fullName evidence="1">CRISPR-associated protein CasE</fullName>
    </submittedName>
</protein>
<evidence type="ECO:0000313" key="2">
    <source>
        <dbReference type="Proteomes" id="UP000033491"/>
    </source>
</evidence>
<reference evidence="1 2" key="1">
    <citation type="submission" date="2015-03" db="EMBL/GenBank/DDBJ databases">
        <authorList>
            <person name="Zheng J."/>
            <person name="Ganezle M."/>
        </authorList>
    </citation>
    <scope>NUCLEOTIDE SEQUENCE [LARGE SCALE GENOMIC DNA]</scope>
    <source>
        <strain evidence="1 2">LP38</strain>
    </source>
</reference>
<dbReference type="CDD" id="cd09727">
    <property type="entry name" value="Cas6_I-E"/>
    <property type="match status" value="1"/>
</dbReference>
<dbReference type="SMART" id="SM01101">
    <property type="entry name" value="CRISPR_assoc"/>
    <property type="match status" value="1"/>
</dbReference>
<dbReference type="Proteomes" id="UP000033491">
    <property type="component" value="Unassembled WGS sequence"/>
</dbReference>
<gene>
    <name evidence="1" type="ORF">VC81_02765</name>
</gene>
<dbReference type="NCBIfam" id="TIGR01907">
    <property type="entry name" value="casE_Cse3"/>
    <property type="match status" value="1"/>
</dbReference>
<dbReference type="OrthoDB" id="9795689at2"/>
<dbReference type="Gene3D" id="3.30.70.1210">
    <property type="entry name" value="Crispr-associated protein, domain 2"/>
    <property type="match status" value="1"/>
</dbReference>
<comment type="caution">
    <text evidence="1">The sequence shown here is derived from an EMBL/GenBank/DDBJ whole genome shotgun (WGS) entry which is preliminary data.</text>
</comment>
<evidence type="ECO:0000313" key="1">
    <source>
        <dbReference type="EMBL" id="KJW13403.1"/>
    </source>
</evidence>
<dbReference type="InterPro" id="IPR010179">
    <property type="entry name" value="CRISPR-assoc_prot_Cse3"/>
</dbReference>
<name>A0A0F3RTQ4_9LACO</name>
<dbReference type="AlphaFoldDB" id="A0A0F3RTQ4"/>
<dbReference type="Gene3D" id="3.30.70.1200">
    <property type="entry name" value="Crispr-associated protein, domain 1"/>
    <property type="match status" value="1"/>
</dbReference>
<dbReference type="SUPFAM" id="SSF117987">
    <property type="entry name" value="CRISPR-associated protein"/>
    <property type="match status" value="2"/>
</dbReference>
<organism evidence="1 2">
    <name type="scientific">Levilactobacillus spicheri</name>
    <dbReference type="NCBI Taxonomy" id="216463"/>
    <lineage>
        <taxon>Bacteria</taxon>
        <taxon>Bacillati</taxon>
        <taxon>Bacillota</taxon>
        <taxon>Bacilli</taxon>
        <taxon>Lactobacillales</taxon>
        <taxon>Lactobacillaceae</taxon>
        <taxon>Levilactobacillus</taxon>
    </lineage>
</organism>
<dbReference type="EMBL" id="JZCR01000006">
    <property type="protein sequence ID" value="KJW13403.1"/>
    <property type="molecule type" value="Genomic_DNA"/>
</dbReference>
<dbReference type="RefSeq" id="WP_045806630.1">
    <property type="nucleotide sequence ID" value="NZ_JZCR01000006.1"/>
</dbReference>
<accession>A0A0F3RTQ4</accession>